<dbReference type="SUPFAM" id="SSF55729">
    <property type="entry name" value="Acyl-CoA N-acyltransferases (Nat)"/>
    <property type="match status" value="1"/>
</dbReference>
<dbReference type="GO" id="GO:0016747">
    <property type="term" value="F:acyltransferase activity, transferring groups other than amino-acyl groups"/>
    <property type="evidence" value="ECO:0007669"/>
    <property type="project" value="InterPro"/>
</dbReference>
<dbReference type="InterPro" id="IPR016181">
    <property type="entry name" value="Acyl_CoA_acyltransferase"/>
</dbReference>
<gene>
    <name evidence="2" type="ORF">RJ641_032728</name>
</gene>
<dbReference type="InterPro" id="IPR052810">
    <property type="entry name" value="Plant_NAT"/>
</dbReference>
<protein>
    <submittedName>
        <fullName evidence="2">GNAT domain</fullName>
    </submittedName>
</protein>
<dbReference type="Gene3D" id="3.40.630.30">
    <property type="match status" value="1"/>
</dbReference>
<dbReference type="Pfam" id="PF00583">
    <property type="entry name" value="Acetyltransf_1"/>
    <property type="match status" value="1"/>
</dbReference>
<dbReference type="PROSITE" id="PS51186">
    <property type="entry name" value="GNAT"/>
    <property type="match status" value="1"/>
</dbReference>
<evidence type="ECO:0000313" key="2">
    <source>
        <dbReference type="EMBL" id="KAK6935698.1"/>
    </source>
</evidence>
<dbReference type="InterPro" id="IPR000182">
    <property type="entry name" value="GNAT_dom"/>
</dbReference>
<reference evidence="2 3" key="1">
    <citation type="submission" date="2023-12" db="EMBL/GenBank/DDBJ databases">
        <title>A high-quality genome assembly for Dillenia turbinata (Dilleniales).</title>
        <authorList>
            <person name="Chanderbali A."/>
        </authorList>
    </citation>
    <scope>NUCLEOTIDE SEQUENCE [LARGE SCALE GENOMIC DNA]</scope>
    <source>
        <strain evidence="2">LSX21</strain>
        <tissue evidence="2">Leaf</tissue>
    </source>
</reference>
<dbReference type="AlphaFoldDB" id="A0AAN8VX00"/>
<dbReference type="Proteomes" id="UP001370490">
    <property type="component" value="Unassembled WGS sequence"/>
</dbReference>
<dbReference type="CDD" id="cd04301">
    <property type="entry name" value="NAT_SF"/>
    <property type="match status" value="1"/>
</dbReference>
<evidence type="ECO:0000313" key="3">
    <source>
        <dbReference type="Proteomes" id="UP001370490"/>
    </source>
</evidence>
<evidence type="ECO:0000259" key="1">
    <source>
        <dbReference type="PROSITE" id="PS51186"/>
    </source>
</evidence>
<keyword evidence="3" id="KW-1185">Reference proteome</keyword>
<feature type="domain" description="N-acetyltransferase" evidence="1">
    <location>
        <begin position="6"/>
        <end position="162"/>
    </location>
</feature>
<name>A0AAN8VX00_9MAGN</name>
<sequence length="392" mass="44786">MAMKGLRIRSYDEQMDRGGVIELERRCSVGPSDRVFHLFTDTLGDPIARIRNSPLFKMLVAELENELVGVIQGSIKTVTIQKASKDLSKVGYISGLRVSPLHRRKGIGMSLVNHLEQWFIDNQVNFAYMATEIDNEASVKLFVNKLGYMHFRTPAILINPVYQQSCHISTDVKIRKLRTEEAEYLYRNYICSADFFPSDIDKILQNKLSLGTWVAYDCADQSQTLFGQNGQVPNNWAMLSIWNSGKVFKLRIGKVPLSWFLYSKGFGLVDKVFPCFKMPALADFLDPFGFYFVYGLYCDGPQSGRLVQALFRFVHNMAAANSMDECKAIVTEVGGYDTWRLHIPHWKLLSCPEDLWCIKALKPEERNTIQEFTKTQPTSKTTKPLFVDPRDI</sequence>
<dbReference type="PANTHER" id="PTHR47370">
    <property type="entry name" value="ACYL-COA N-ACYLTRANSFERASES (NAT) SUPERFAMILY PROTEIN"/>
    <property type="match status" value="1"/>
</dbReference>
<dbReference type="PANTHER" id="PTHR47370:SF1">
    <property type="entry name" value="ACYL-COA N-ACYLTRANSFERASES (NAT) SUPERFAMILY PROTEIN"/>
    <property type="match status" value="1"/>
</dbReference>
<organism evidence="2 3">
    <name type="scientific">Dillenia turbinata</name>
    <dbReference type="NCBI Taxonomy" id="194707"/>
    <lineage>
        <taxon>Eukaryota</taxon>
        <taxon>Viridiplantae</taxon>
        <taxon>Streptophyta</taxon>
        <taxon>Embryophyta</taxon>
        <taxon>Tracheophyta</taxon>
        <taxon>Spermatophyta</taxon>
        <taxon>Magnoliopsida</taxon>
        <taxon>eudicotyledons</taxon>
        <taxon>Gunneridae</taxon>
        <taxon>Pentapetalae</taxon>
        <taxon>Dilleniales</taxon>
        <taxon>Dilleniaceae</taxon>
        <taxon>Dillenia</taxon>
    </lineage>
</organism>
<comment type="caution">
    <text evidence="2">The sequence shown here is derived from an EMBL/GenBank/DDBJ whole genome shotgun (WGS) entry which is preliminary data.</text>
</comment>
<dbReference type="EMBL" id="JBAMMX010000007">
    <property type="protein sequence ID" value="KAK6935698.1"/>
    <property type="molecule type" value="Genomic_DNA"/>
</dbReference>
<proteinExistence type="predicted"/>
<accession>A0AAN8VX00</accession>